<gene>
    <name evidence="1" type="ORF">WBAF_1191</name>
</gene>
<dbReference type="AlphaFoldDB" id="A0A3B0IXV1"/>
<evidence type="ECO:0000313" key="1">
    <source>
        <dbReference type="EMBL" id="SPP34318.1"/>
    </source>
</evidence>
<accession>A0A3B0IXV1</accession>
<reference evidence="1" key="1">
    <citation type="submission" date="2018-04" db="EMBL/GenBank/DDBJ databases">
        <authorList>
            <person name="Go L.Y."/>
            <person name="Mitchell J.A."/>
        </authorList>
    </citation>
    <scope>NUCLEOTIDE SEQUENCE</scope>
    <source>
        <strain evidence="1">WBAF</strain>
    </source>
</reference>
<sequence>MSNRVYNNYTLSKVYLIAEANMGNKIIVPFDDKKGGVYELNVDLIKR</sequence>
<proteinExistence type="predicted"/>
<protein>
    <submittedName>
        <fullName evidence="1">Uncharacterized protein</fullName>
    </submittedName>
</protein>
<dbReference type="EMBL" id="OUNF01000304">
    <property type="protein sequence ID" value="SPP34318.1"/>
    <property type="molecule type" value="Genomic_DNA"/>
</dbReference>
<name>A0A3B0IXV1_9RICK</name>
<organism evidence="1">
    <name type="scientific">Wolbachia endosymbiont of Aleurodicus floccissimus</name>
    <dbReference type="NCBI Taxonomy" id="2152762"/>
    <lineage>
        <taxon>Bacteria</taxon>
        <taxon>Pseudomonadati</taxon>
        <taxon>Pseudomonadota</taxon>
        <taxon>Alphaproteobacteria</taxon>
        <taxon>Rickettsiales</taxon>
        <taxon>Anaplasmataceae</taxon>
        <taxon>Wolbachieae</taxon>
        <taxon>Wolbachia</taxon>
    </lineage>
</organism>